<sequence length="449" mass="52289">MKIEVNLPEVIGKGYASFWKTKKRYRVLKGGRGSKKSATTALWFIYHIMKYPQANALVVRKTFNTHKDSTFAQLKWAAKRLGVFDKWRFTVNPLECTYIPTGQKILFRGFDDPLKLTSITVDVGFLCWVWLEEAYEIENEADFETLDESIRGEMPQGLWKQLTLTYNPWVNTHWTKSRFFDKVDPHAFTLTTTFRCNEFLDDADRRYIEELEYTNPDRYKVVGLGEYGIPGGTYFDEFRTDIHVIQPFVIPEHWRRYTTKDYGLDMLANYWIAVDPQGKAYVYKELYESNLIISAAAKRIAEVNGSDAIYQKFAPPDLWNRRQETGKSAAEIFMEYDEWLTQANNDRIQGWYNLKEWLAPYEDEQGIKTASLVIFKNCVNLIRTLPQLQCDEKDPNDVATEPHELTHAPDAIRYFVAGRPAPAIIKAKKKNSLPFALQTPEPKGDYHAW</sequence>
<feature type="domain" description="Phage terminase large subunit N-terminal" evidence="1">
    <location>
        <begin position="22"/>
        <end position="226"/>
    </location>
</feature>
<dbReference type="InterPro" id="IPR052380">
    <property type="entry name" value="Viral_DNA_packaging_terminase"/>
</dbReference>
<dbReference type="AlphaFoldDB" id="F6DM21"/>
<evidence type="ECO:0000313" key="3">
    <source>
        <dbReference type="Proteomes" id="UP000009234"/>
    </source>
</evidence>
<dbReference type="KEGG" id="dru:Desru_1088"/>
<evidence type="ECO:0000313" key="2">
    <source>
        <dbReference type="EMBL" id="AEG59363.1"/>
    </source>
</evidence>
<dbReference type="EMBL" id="CP002780">
    <property type="protein sequence ID" value="AEG59363.1"/>
    <property type="molecule type" value="Genomic_DNA"/>
</dbReference>
<accession>F6DM21</accession>
<dbReference type="PANTHER" id="PTHR39184">
    <property type="match status" value="1"/>
</dbReference>
<dbReference type="Gene3D" id="3.40.50.300">
    <property type="entry name" value="P-loop containing nucleotide triphosphate hydrolases"/>
    <property type="match status" value="1"/>
</dbReference>
<dbReference type="InterPro" id="IPR006437">
    <property type="entry name" value="Phage_terminase_lsu"/>
</dbReference>
<dbReference type="InterPro" id="IPR035412">
    <property type="entry name" value="Terminase_L_N"/>
</dbReference>
<dbReference type="Gene3D" id="3.30.420.280">
    <property type="match status" value="1"/>
</dbReference>
<dbReference type="RefSeq" id="WP_013841134.1">
    <property type="nucleotide sequence ID" value="NC_015589.1"/>
</dbReference>
<dbReference type="STRING" id="696281.Desru_1088"/>
<dbReference type="HOGENOM" id="CLU_035697_3_0_9"/>
<proteinExistence type="predicted"/>
<reference evidence="2 3" key="2">
    <citation type="journal article" date="2012" name="Stand. Genomic Sci.">
        <title>Complete genome sequence of the sulfate-reducing firmicute Desulfotomaculum ruminis type strain (DL(T)).</title>
        <authorList>
            <person name="Spring S."/>
            <person name="Visser M."/>
            <person name="Lu M."/>
            <person name="Copeland A."/>
            <person name="Lapidus A."/>
            <person name="Lucas S."/>
            <person name="Cheng J.F."/>
            <person name="Han C."/>
            <person name="Tapia R."/>
            <person name="Goodwin L.A."/>
            <person name="Pitluck S."/>
            <person name="Ivanova N."/>
            <person name="Land M."/>
            <person name="Hauser L."/>
            <person name="Larimer F."/>
            <person name="Rohde M."/>
            <person name="Goker M."/>
            <person name="Detter J.C."/>
            <person name="Kyrpides N.C."/>
            <person name="Woyke T."/>
            <person name="Schaap P.J."/>
            <person name="Plugge C.M."/>
            <person name="Muyzer G."/>
            <person name="Kuever J."/>
            <person name="Pereira I.A."/>
            <person name="Parshina S.N."/>
            <person name="Bernier-Latmani R."/>
            <person name="Stams A.J."/>
            <person name="Klenk H.P."/>
        </authorList>
    </citation>
    <scope>NUCLEOTIDE SEQUENCE [LARGE SCALE GENOMIC DNA]</scope>
    <source>
        <strain evidence="3">ATCC 23193 / DSM 2154 / NCIB 8452 / DL</strain>
    </source>
</reference>
<dbReference type="Proteomes" id="UP000009234">
    <property type="component" value="Chromosome"/>
</dbReference>
<gene>
    <name evidence="2" type="ordered locus">Desru_1088</name>
</gene>
<keyword evidence="3" id="KW-1185">Reference proteome</keyword>
<dbReference type="InterPro" id="IPR027417">
    <property type="entry name" value="P-loop_NTPase"/>
</dbReference>
<dbReference type="eggNOG" id="COG1783">
    <property type="taxonomic scope" value="Bacteria"/>
</dbReference>
<name>F6DM21_DESRL</name>
<organism evidence="2 3">
    <name type="scientific">Desulforamulus ruminis (strain ATCC 23193 / DSM 2154 / NCIMB 8452 / DL)</name>
    <name type="common">Desulfotomaculum ruminis</name>
    <dbReference type="NCBI Taxonomy" id="696281"/>
    <lineage>
        <taxon>Bacteria</taxon>
        <taxon>Bacillati</taxon>
        <taxon>Bacillota</taxon>
        <taxon>Clostridia</taxon>
        <taxon>Eubacteriales</taxon>
        <taxon>Peptococcaceae</taxon>
        <taxon>Desulforamulus</taxon>
    </lineage>
</organism>
<dbReference type="NCBIfam" id="TIGR01547">
    <property type="entry name" value="phage_term_2"/>
    <property type="match status" value="1"/>
</dbReference>
<dbReference type="Pfam" id="PF04466">
    <property type="entry name" value="Terminase_3"/>
    <property type="match status" value="1"/>
</dbReference>
<reference evidence="3" key="1">
    <citation type="submission" date="2011-05" db="EMBL/GenBank/DDBJ databases">
        <title>Complete sequence of Desulfotomaculum ruminis DSM 2154.</title>
        <authorList>
            <person name="Lucas S."/>
            <person name="Copeland A."/>
            <person name="Lapidus A."/>
            <person name="Cheng J.-F."/>
            <person name="Goodwin L."/>
            <person name="Pitluck S."/>
            <person name="Lu M."/>
            <person name="Detter J.C."/>
            <person name="Han C."/>
            <person name="Tapia R."/>
            <person name="Land M."/>
            <person name="Hauser L."/>
            <person name="Kyrpides N."/>
            <person name="Ivanova N."/>
            <person name="Mikhailova N."/>
            <person name="Pagani I."/>
            <person name="Stams A.J.M."/>
            <person name="Plugge C.M."/>
            <person name="Muyzer G."/>
            <person name="Kuever J."/>
            <person name="Parshina S.N."/>
            <person name="Ivanova A.E."/>
            <person name="Nazina T.N."/>
            <person name="Brambilla E."/>
            <person name="Spring S."/>
            <person name="Klenk H.-P."/>
            <person name="Woyke T."/>
        </authorList>
    </citation>
    <scope>NUCLEOTIDE SEQUENCE [LARGE SCALE GENOMIC DNA]</scope>
    <source>
        <strain evidence="3">ATCC 23193 / DSM 2154 / NCIB 8452 / DL</strain>
    </source>
</reference>
<dbReference type="PANTHER" id="PTHR39184:SF1">
    <property type="entry name" value="PBSX PHAGE TERMINASE LARGE SUBUNIT"/>
    <property type="match status" value="1"/>
</dbReference>
<protein>
    <submittedName>
        <fullName evidence="2">Phage terminase, large subunit, PBSX family</fullName>
    </submittedName>
</protein>
<evidence type="ECO:0000259" key="1">
    <source>
        <dbReference type="Pfam" id="PF04466"/>
    </source>
</evidence>